<feature type="domain" description="Alpha-N-acetylglucosaminidase tim-barrel" evidence="3">
    <location>
        <begin position="160"/>
        <end position="487"/>
    </location>
</feature>
<dbReference type="Pfam" id="PF05089">
    <property type="entry name" value="NAGLU"/>
    <property type="match status" value="1"/>
</dbReference>
<dbReference type="Gene3D" id="1.20.120.670">
    <property type="entry name" value="N-acetyl-b-d-glucoasminidase"/>
    <property type="match status" value="1"/>
</dbReference>
<evidence type="ECO:0008006" key="8">
    <source>
        <dbReference type="Google" id="ProtNLM"/>
    </source>
</evidence>
<dbReference type="InterPro" id="IPR024732">
    <property type="entry name" value="NAGLU_C"/>
</dbReference>
<evidence type="ECO:0000259" key="3">
    <source>
        <dbReference type="Pfam" id="PF05089"/>
    </source>
</evidence>
<dbReference type="EMBL" id="JAIWQS010000010">
    <property type="protein sequence ID" value="KAJ8753533.1"/>
    <property type="molecule type" value="Genomic_DNA"/>
</dbReference>
<dbReference type="PANTHER" id="PTHR12872">
    <property type="entry name" value="ALPHA-N-ACETYLGLUCOSAMINIDASE"/>
    <property type="match status" value="1"/>
</dbReference>
<name>A0AAV8SNA3_9ROSI</name>
<feature type="signal peptide" evidence="2">
    <location>
        <begin position="1"/>
        <end position="22"/>
    </location>
</feature>
<dbReference type="AlphaFoldDB" id="A0AAV8SNA3"/>
<dbReference type="PANTHER" id="PTHR12872:SF3">
    <property type="entry name" value="ALPHA-N-ACETYLGLUCOSAMINIDASE"/>
    <property type="match status" value="1"/>
</dbReference>
<feature type="chain" id="PRO_5043978682" description="Alpha-N-acetylglucosaminidase" evidence="2">
    <location>
        <begin position="23"/>
        <end position="823"/>
    </location>
</feature>
<accession>A0AAV8SNA3</accession>
<keyword evidence="7" id="KW-1185">Reference proteome</keyword>
<evidence type="ECO:0000259" key="5">
    <source>
        <dbReference type="Pfam" id="PF12972"/>
    </source>
</evidence>
<evidence type="ECO:0000313" key="6">
    <source>
        <dbReference type="EMBL" id="KAJ8753533.1"/>
    </source>
</evidence>
<organism evidence="6 7">
    <name type="scientific">Erythroxylum novogranatense</name>
    <dbReference type="NCBI Taxonomy" id="1862640"/>
    <lineage>
        <taxon>Eukaryota</taxon>
        <taxon>Viridiplantae</taxon>
        <taxon>Streptophyta</taxon>
        <taxon>Embryophyta</taxon>
        <taxon>Tracheophyta</taxon>
        <taxon>Spermatophyta</taxon>
        <taxon>Magnoliopsida</taxon>
        <taxon>eudicotyledons</taxon>
        <taxon>Gunneridae</taxon>
        <taxon>Pentapetalae</taxon>
        <taxon>rosids</taxon>
        <taxon>fabids</taxon>
        <taxon>Malpighiales</taxon>
        <taxon>Erythroxylaceae</taxon>
        <taxon>Erythroxylum</taxon>
    </lineage>
</organism>
<gene>
    <name evidence="6" type="ORF">K2173_022774</name>
</gene>
<feature type="domain" description="Alpha-N-acetylglucosaminidase N-terminal" evidence="4">
    <location>
        <begin position="50"/>
        <end position="144"/>
    </location>
</feature>
<dbReference type="InterPro" id="IPR024733">
    <property type="entry name" value="NAGLU_tim-barrel"/>
</dbReference>
<dbReference type="InterPro" id="IPR024240">
    <property type="entry name" value="NAGLU_N"/>
</dbReference>
<dbReference type="Gene3D" id="3.20.20.80">
    <property type="entry name" value="Glycosidases"/>
    <property type="match status" value="1"/>
</dbReference>
<reference evidence="6 7" key="1">
    <citation type="submission" date="2021-09" db="EMBL/GenBank/DDBJ databases">
        <title>Genomic insights and catalytic innovation underlie evolution of tropane alkaloids biosynthesis.</title>
        <authorList>
            <person name="Wang Y.-J."/>
            <person name="Tian T."/>
            <person name="Huang J.-P."/>
            <person name="Huang S.-X."/>
        </authorList>
    </citation>
    <scope>NUCLEOTIDE SEQUENCE [LARGE SCALE GENOMIC DNA]</scope>
    <source>
        <strain evidence="6">KIB-2018</strain>
        <tissue evidence="6">Leaf</tissue>
    </source>
</reference>
<feature type="domain" description="Alpha-N-acetylglucosaminidase C-terminal" evidence="5">
    <location>
        <begin position="496"/>
        <end position="789"/>
    </location>
</feature>
<dbReference type="Proteomes" id="UP001159364">
    <property type="component" value="Linkage Group LG10"/>
</dbReference>
<evidence type="ECO:0000256" key="1">
    <source>
        <dbReference type="ARBA" id="ARBA00022801"/>
    </source>
</evidence>
<evidence type="ECO:0000259" key="4">
    <source>
        <dbReference type="Pfam" id="PF12971"/>
    </source>
</evidence>
<dbReference type="InterPro" id="IPR029018">
    <property type="entry name" value="Hex-like_dom2"/>
</dbReference>
<keyword evidence="2" id="KW-0732">Signal</keyword>
<dbReference type="Pfam" id="PF12972">
    <property type="entry name" value="NAGLU_C"/>
    <property type="match status" value="1"/>
</dbReference>
<dbReference type="GO" id="GO:0016787">
    <property type="term" value="F:hydrolase activity"/>
    <property type="evidence" value="ECO:0007669"/>
    <property type="project" value="UniProtKB-KW"/>
</dbReference>
<proteinExistence type="predicted"/>
<dbReference type="Gene3D" id="3.30.379.10">
    <property type="entry name" value="Chitobiase/beta-hexosaminidase domain 2-like"/>
    <property type="match status" value="1"/>
</dbReference>
<protein>
    <recommendedName>
        <fullName evidence="8">Alpha-N-acetylglucosaminidase</fullName>
    </recommendedName>
</protein>
<sequence length="823" mass="94490">MATPPSLLLLFIFSFVFSTAHSSTIGVDYISRLLDVQERESAPLSVQLPAARDVLRRLLPSHSTAFDFRIVSKEQCGAKSCFIIENHPYFMGVGSPEILISGVTAVEVLAGLHWYLKYFCAAHISWDKTGGAQLNSVPKLGSLPRVQSPIIVRRPVPWNYYQNAVTSSYSFAWWDWKRWEKEIDWMALQGINLPLAFTGQEAIWQKVFQKFNLSKAELDDFFGGPAFLAWSRMANLHRWGGPLPQSWLDQQLALQKKILARMYDLGMTPVLPAFSGNVPAALRNIYPSARITRLGNWFSVESDTRWCCTYLLDATDPLFIEIGRAFIQQQLREYGRTGHIYNCDTFDENTPPVDDPEYISLLGAAIFEGMQSGDDHSVWLMQGWLFSYDPFWRPPQMKALLHSVPLGRLVVLDLFAEVKPIWITSEQCMLHNFAGNIEMYGVLDSIASGPVKARTSQNSTMVGVGMSMEGIEQNPVVYDLMSEMAFQHNNIDVKAWLDLYSTRRYGRSVPLVNDAWIILYYTIYNCTDGAYDKNRDVIVAFPDVDPFFISVSHPSYNRNGNPVSRMVISNRNADSYDRPHLWYSTSEVLRALELFIASGDELSNSHAYSYDLVDLTRQALAKYANELFLKIIEAYMLNDVNGVAWQSQMFLDLVDDMDTLLQCHEGFLLGPWLESAKNLAKDTEEEKQYEWNARTQLTMWYDNTEEEASLLRDYANKYWSGLLREYYGPRAAIYFKYLIESLENGHGFQLKNWRREWIKLTNNWQKSRNTFPLKSTGNALNTSRWLYNKYLRNPDEYNGKLKPPQDEVSLAEVVLEDSNVHIR</sequence>
<comment type="caution">
    <text evidence="6">The sequence shown here is derived from an EMBL/GenBank/DDBJ whole genome shotgun (WGS) entry which is preliminary data.</text>
</comment>
<dbReference type="Pfam" id="PF12971">
    <property type="entry name" value="NAGLU_N"/>
    <property type="match status" value="1"/>
</dbReference>
<evidence type="ECO:0000313" key="7">
    <source>
        <dbReference type="Proteomes" id="UP001159364"/>
    </source>
</evidence>
<evidence type="ECO:0000256" key="2">
    <source>
        <dbReference type="SAM" id="SignalP"/>
    </source>
</evidence>
<dbReference type="InterPro" id="IPR007781">
    <property type="entry name" value="NAGLU"/>
</dbReference>
<keyword evidence="1" id="KW-0378">Hydrolase</keyword>